<dbReference type="GO" id="GO:0004801">
    <property type="term" value="F:transaldolase activity"/>
    <property type="evidence" value="ECO:0007669"/>
    <property type="project" value="UniProtKB-EC"/>
</dbReference>
<dbReference type="EC" id="2.2.1.2" evidence="2"/>
<dbReference type="InterPro" id="IPR001585">
    <property type="entry name" value="TAL/FSA"/>
</dbReference>
<protein>
    <recommendedName>
        <fullName evidence="2">Transaldolase</fullName>
        <ecNumber evidence="2">2.2.1.2</ecNumber>
    </recommendedName>
</protein>
<dbReference type="GeneID" id="36551150"/>
<dbReference type="PANTHER" id="PTHR10683:SF34">
    <property type="entry name" value="TRANSALDOLASE"/>
    <property type="match status" value="1"/>
</dbReference>
<keyword evidence="4" id="KW-1185">Reference proteome</keyword>
<reference evidence="3 4" key="1">
    <citation type="submission" date="2016-12" db="EMBL/GenBank/DDBJ databases">
        <title>The genomes of Aspergillus section Nigri reveals drivers in fungal speciation.</title>
        <authorList>
            <consortium name="DOE Joint Genome Institute"/>
            <person name="Vesth T.C."/>
            <person name="Nybo J."/>
            <person name="Theobald S."/>
            <person name="Brandl J."/>
            <person name="Frisvad J.C."/>
            <person name="Nielsen K.F."/>
            <person name="Lyhne E.K."/>
            <person name="Kogle M.E."/>
            <person name="Kuo A."/>
            <person name="Riley R."/>
            <person name="Clum A."/>
            <person name="Nolan M."/>
            <person name="Lipzen A."/>
            <person name="Salamov A."/>
            <person name="Henrissat B."/>
            <person name="Wiebenga A."/>
            <person name="De Vries R.P."/>
            <person name="Grigoriev I.V."/>
            <person name="Mortensen U.H."/>
            <person name="Andersen M.R."/>
            <person name="Baker S.E."/>
        </authorList>
    </citation>
    <scope>NUCLEOTIDE SEQUENCE [LARGE SCALE GENOMIC DNA]</scope>
    <source>
        <strain evidence="3 4">IBT 23096</strain>
    </source>
</reference>
<comment type="caution">
    <text evidence="3">The sequence shown here is derived from an EMBL/GenBank/DDBJ whole genome shotgun (WGS) entry which is preliminary data.</text>
</comment>
<dbReference type="InterPro" id="IPR013785">
    <property type="entry name" value="Aldolase_TIM"/>
</dbReference>
<dbReference type="GO" id="GO:0009052">
    <property type="term" value="P:pentose-phosphate shunt, non-oxidative branch"/>
    <property type="evidence" value="ECO:0007669"/>
    <property type="project" value="TreeGrafter"/>
</dbReference>
<dbReference type="Proteomes" id="UP000234275">
    <property type="component" value="Unassembled WGS sequence"/>
</dbReference>
<comment type="pathway">
    <text evidence="2">Carbohydrate degradation; pentose phosphate pathway; D-glyceraldehyde 3-phosphate and beta-D-fructose 6-phosphate from D-ribose 5-phosphate and D-xylulose 5-phosphate (non-oxidative stage): step 2/3.</text>
</comment>
<dbReference type="RefSeq" id="XP_024709320.1">
    <property type="nucleotide sequence ID" value="XM_024843450.1"/>
</dbReference>
<organism evidence="3 4">
    <name type="scientific">Aspergillus steynii IBT 23096</name>
    <dbReference type="NCBI Taxonomy" id="1392250"/>
    <lineage>
        <taxon>Eukaryota</taxon>
        <taxon>Fungi</taxon>
        <taxon>Dikarya</taxon>
        <taxon>Ascomycota</taxon>
        <taxon>Pezizomycotina</taxon>
        <taxon>Eurotiomycetes</taxon>
        <taxon>Eurotiomycetidae</taxon>
        <taxon>Eurotiales</taxon>
        <taxon>Aspergillaceae</taxon>
        <taxon>Aspergillus</taxon>
        <taxon>Aspergillus subgen. Circumdati</taxon>
    </lineage>
</organism>
<comment type="catalytic activity">
    <reaction evidence="2">
        <text>D-sedoheptulose 7-phosphate + D-glyceraldehyde 3-phosphate = D-erythrose 4-phosphate + beta-D-fructose 6-phosphate</text>
        <dbReference type="Rhea" id="RHEA:17053"/>
        <dbReference type="ChEBI" id="CHEBI:16897"/>
        <dbReference type="ChEBI" id="CHEBI:57483"/>
        <dbReference type="ChEBI" id="CHEBI:57634"/>
        <dbReference type="ChEBI" id="CHEBI:59776"/>
        <dbReference type="EC" id="2.2.1.2"/>
    </reaction>
</comment>
<dbReference type="InterPro" id="IPR018225">
    <property type="entry name" value="Transaldolase_AS"/>
</dbReference>
<sequence length="321" mass="36596">MNLLEYLRSKTQVDLDTFDIEVEAARELRGCIDCTSNQYEYYTELSKDNRKDILQKALELAAKWHDNFSSIRMEELAVEAAIIATGKRESYTFTSRGYLIREFIDAGYHELFTIIDETFDRSRVVMKVPATWEGLQACRELRDHEIKTLATTLFTMEQVVLAGEVGCVSISPFLHELKALFDQSYHDENPLLELCVKAQKWYEQNSLPTRVKACANIGLDEILQLAGVAAFTVVPDDLRLLASTRKTDEESVNVSLFAEQSQEGSKIEYPSYIDEEEKYRCDFACVDEGMAQLKLAQAIQIFCDFQSKAEAIVRAAKERDA</sequence>
<dbReference type="STRING" id="1392250.A0A2I2GMA7"/>
<accession>A0A2I2GMA7</accession>
<keyword evidence="1" id="KW-0704">Schiff base</keyword>
<evidence type="ECO:0000256" key="2">
    <source>
        <dbReference type="RuleBase" id="RU000501"/>
    </source>
</evidence>
<dbReference type="PROSITE" id="PS00958">
    <property type="entry name" value="TRANSALDOLASE_2"/>
    <property type="match status" value="1"/>
</dbReference>
<evidence type="ECO:0000256" key="1">
    <source>
        <dbReference type="ARBA" id="ARBA00023270"/>
    </source>
</evidence>
<dbReference type="OrthoDB" id="1711136at2759"/>
<dbReference type="PANTHER" id="PTHR10683">
    <property type="entry name" value="TRANSALDOLASE"/>
    <property type="match status" value="1"/>
</dbReference>
<dbReference type="UniPathway" id="UPA00115">
    <property type="reaction ID" value="UER00414"/>
</dbReference>
<dbReference type="AlphaFoldDB" id="A0A2I2GMA7"/>
<keyword evidence="2" id="KW-0570">Pentose shunt</keyword>
<dbReference type="GO" id="GO:0005975">
    <property type="term" value="P:carbohydrate metabolic process"/>
    <property type="evidence" value="ECO:0007669"/>
    <property type="project" value="InterPro"/>
</dbReference>
<dbReference type="VEuPathDB" id="FungiDB:P170DRAFT_344336"/>
<proteinExistence type="predicted"/>
<dbReference type="Gene3D" id="3.20.20.70">
    <property type="entry name" value="Aldolase class I"/>
    <property type="match status" value="1"/>
</dbReference>
<dbReference type="Pfam" id="PF00923">
    <property type="entry name" value="TAL_FSA"/>
    <property type="match status" value="1"/>
</dbReference>
<evidence type="ECO:0000313" key="3">
    <source>
        <dbReference type="EMBL" id="PLB54018.1"/>
    </source>
</evidence>
<comment type="function">
    <text evidence="2">Catalyzes the rate-limiting step of the non-oxidative phase in the pentose phosphate pathway. Catalyzes the reversible conversion of sedheptulose-7-phosphate and D-glyceraldehyde 3-phosphate into erythrose-4-phosphate and beta-D-fructose 6-phosphate.</text>
</comment>
<keyword evidence="2" id="KW-0808">Transferase</keyword>
<name>A0A2I2GMA7_9EURO</name>
<dbReference type="SUPFAM" id="SSF51569">
    <property type="entry name" value="Aldolase"/>
    <property type="match status" value="1"/>
</dbReference>
<evidence type="ECO:0000313" key="4">
    <source>
        <dbReference type="Proteomes" id="UP000234275"/>
    </source>
</evidence>
<dbReference type="EMBL" id="MSFO01000001">
    <property type="protein sequence ID" value="PLB54018.1"/>
    <property type="molecule type" value="Genomic_DNA"/>
</dbReference>
<gene>
    <name evidence="3" type="ORF">P170DRAFT_344336</name>
</gene>